<dbReference type="AlphaFoldDB" id="A0A382KYI4"/>
<feature type="non-terminal residue" evidence="2">
    <location>
        <position position="1"/>
    </location>
</feature>
<evidence type="ECO:0000256" key="1">
    <source>
        <dbReference type="SAM" id="MobiDB-lite"/>
    </source>
</evidence>
<protein>
    <submittedName>
        <fullName evidence="2">Uncharacterized protein</fullName>
    </submittedName>
</protein>
<evidence type="ECO:0000313" key="2">
    <source>
        <dbReference type="EMBL" id="SVC28583.1"/>
    </source>
</evidence>
<feature type="non-terminal residue" evidence="2">
    <location>
        <position position="33"/>
    </location>
</feature>
<organism evidence="2">
    <name type="scientific">marine metagenome</name>
    <dbReference type="NCBI Taxonomy" id="408172"/>
    <lineage>
        <taxon>unclassified sequences</taxon>
        <taxon>metagenomes</taxon>
        <taxon>ecological metagenomes</taxon>
    </lineage>
</organism>
<sequence>EKAVPEPVGADSSERGRHLRGVGEDGRPDRHGL</sequence>
<proteinExistence type="predicted"/>
<gene>
    <name evidence="2" type="ORF">METZ01_LOCUS281437</name>
</gene>
<reference evidence="2" key="1">
    <citation type="submission" date="2018-05" db="EMBL/GenBank/DDBJ databases">
        <authorList>
            <person name="Lanie J.A."/>
            <person name="Ng W.-L."/>
            <person name="Kazmierczak K.M."/>
            <person name="Andrzejewski T.M."/>
            <person name="Davidsen T.M."/>
            <person name="Wayne K.J."/>
            <person name="Tettelin H."/>
            <person name="Glass J.I."/>
            <person name="Rusch D."/>
            <person name="Podicherti R."/>
            <person name="Tsui H.-C.T."/>
            <person name="Winkler M.E."/>
        </authorList>
    </citation>
    <scope>NUCLEOTIDE SEQUENCE</scope>
</reference>
<feature type="compositionally biased region" description="Basic and acidic residues" evidence="1">
    <location>
        <begin position="12"/>
        <end position="33"/>
    </location>
</feature>
<accession>A0A382KYI4</accession>
<dbReference type="EMBL" id="UINC01083152">
    <property type="protein sequence ID" value="SVC28583.1"/>
    <property type="molecule type" value="Genomic_DNA"/>
</dbReference>
<feature type="region of interest" description="Disordered" evidence="1">
    <location>
        <begin position="1"/>
        <end position="33"/>
    </location>
</feature>
<name>A0A382KYI4_9ZZZZ</name>